<dbReference type="PIRSF" id="PIRSF017082">
    <property type="entry name" value="YflP"/>
    <property type="match status" value="1"/>
</dbReference>
<protein>
    <submittedName>
        <fullName evidence="3">Tripartite tricarboxylate transporter substrate binding protein</fullName>
    </submittedName>
</protein>
<evidence type="ECO:0000256" key="2">
    <source>
        <dbReference type="SAM" id="SignalP"/>
    </source>
</evidence>
<comment type="similarity">
    <text evidence="1">Belongs to the UPF0065 (bug) family.</text>
</comment>
<dbReference type="PANTHER" id="PTHR42928">
    <property type="entry name" value="TRICARBOXYLATE-BINDING PROTEIN"/>
    <property type="match status" value="1"/>
</dbReference>
<dbReference type="PROSITE" id="PS51318">
    <property type="entry name" value="TAT"/>
    <property type="match status" value="1"/>
</dbReference>
<dbReference type="Proteomes" id="UP000727907">
    <property type="component" value="Unassembled WGS sequence"/>
</dbReference>
<dbReference type="InterPro" id="IPR005064">
    <property type="entry name" value="BUG"/>
</dbReference>
<proteinExistence type="inferred from homology"/>
<feature type="signal peptide" evidence="2">
    <location>
        <begin position="1"/>
        <end position="29"/>
    </location>
</feature>
<reference evidence="3 4" key="1">
    <citation type="submission" date="2021-06" db="EMBL/GenBank/DDBJ databases">
        <authorList>
            <person name="Lee D.H."/>
        </authorList>
    </citation>
    <scope>NUCLEOTIDE SEQUENCE [LARGE SCALE GENOMIC DNA]</scope>
    <source>
        <strain evidence="3 4">MMS21-HV4-11</strain>
    </source>
</reference>
<keyword evidence="4" id="KW-1185">Reference proteome</keyword>
<dbReference type="Pfam" id="PF03401">
    <property type="entry name" value="TctC"/>
    <property type="match status" value="1"/>
</dbReference>
<evidence type="ECO:0000256" key="1">
    <source>
        <dbReference type="ARBA" id="ARBA00006987"/>
    </source>
</evidence>
<feature type="chain" id="PRO_5045521734" evidence="2">
    <location>
        <begin position="30"/>
        <end position="329"/>
    </location>
</feature>
<sequence length="329" mass="34412">MRNPTRRGLIVAGAGVLAAPSILGSSAWAQGAFPNKPIRIVVPYPAGGQTDGIARVYGEYLGRKLGTSVVVENKGGAGGTIGVAEVKRAPPDGYTVLCTISSSLIQNRVTVKDLPYDPEKDFTYLAMTTSLGGPVVAAEKTGATNLKQFVEYAKKVDKLNFGAYGPGSTPQMLIETMAKQYGFKVEVVQYRGEAAMFADVAAQALDGGAGSPAGAAAVIASGKGKAIAMMGDRLPAFPGVATMTEQGAVGGFYETRAFAVFAVPVATPKDVSKKLADTLFEAGTDEKVKALMANYLIVGPLDMEATNKVFQRDTKIMLEVMKEIGIKAE</sequence>
<gene>
    <name evidence="3" type="ORF">KQ910_12495</name>
</gene>
<dbReference type="InterPro" id="IPR006311">
    <property type="entry name" value="TAT_signal"/>
</dbReference>
<keyword evidence="2" id="KW-0732">Signal</keyword>
<dbReference type="PANTHER" id="PTHR42928:SF5">
    <property type="entry name" value="BLR1237 PROTEIN"/>
    <property type="match status" value="1"/>
</dbReference>
<organism evidence="3 4">
    <name type="scientific">Reyranella humidisoli</name>
    <dbReference type="NCBI Taxonomy" id="2849149"/>
    <lineage>
        <taxon>Bacteria</taxon>
        <taxon>Pseudomonadati</taxon>
        <taxon>Pseudomonadota</taxon>
        <taxon>Alphaproteobacteria</taxon>
        <taxon>Hyphomicrobiales</taxon>
        <taxon>Reyranellaceae</taxon>
        <taxon>Reyranella</taxon>
    </lineage>
</organism>
<comment type="caution">
    <text evidence="3">The sequence shown here is derived from an EMBL/GenBank/DDBJ whole genome shotgun (WGS) entry which is preliminary data.</text>
</comment>
<name>A0ABS6IJH2_9HYPH</name>
<accession>A0ABS6IJH2</accession>
<evidence type="ECO:0000313" key="3">
    <source>
        <dbReference type="EMBL" id="MBU8874585.1"/>
    </source>
</evidence>
<dbReference type="CDD" id="cd07012">
    <property type="entry name" value="PBP2_Bug_TTT"/>
    <property type="match status" value="1"/>
</dbReference>
<evidence type="ECO:0000313" key="4">
    <source>
        <dbReference type="Proteomes" id="UP000727907"/>
    </source>
</evidence>
<dbReference type="RefSeq" id="WP_216960385.1">
    <property type="nucleotide sequence ID" value="NZ_JAHOPB010000001.1"/>
</dbReference>
<dbReference type="EMBL" id="JAHOPB010000001">
    <property type="protein sequence ID" value="MBU8874585.1"/>
    <property type="molecule type" value="Genomic_DNA"/>
</dbReference>